<dbReference type="Pfam" id="PF04542">
    <property type="entry name" value="Sigma70_r2"/>
    <property type="match status" value="1"/>
</dbReference>
<proteinExistence type="inferred from homology"/>
<comment type="caution">
    <text evidence="7">The sequence shown here is derived from an EMBL/GenBank/DDBJ whole genome shotgun (WGS) entry which is preliminary data.</text>
</comment>
<dbReference type="Pfam" id="PF08281">
    <property type="entry name" value="Sigma70_r4_2"/>
    <property type="match status" value="1"/>
</dbReference>
<dbReference type="Proteomes" id="UP000321055">
    <property type="component" value="Unassembled WGS sequence"/>
</dbReference>
<organism evidence="7 8">
    <name type="scientific">Nitrosomonas oligotropha</name>
    <dbReference type="NCBI Taxonomy" id="42354"/>
    <lineage>
        <taxon>Bacteria</taxon>
        <taxon>Pseudomonadati</taxon>
        <taxon>Pseudomonadota</taxon>
        <taxon>Betaproteobacteria</taxon>
        <taxon>Nitrosomonadales</taxon>
        <taxon>Nitrosomonadaceae</taxon>
        <taxon>Nitrosomonas</taxon>
    </lineage>
</organism>
<gene>
    <name evidence="7" type="ORF">E6Q60_01390</name>
</gene>
<evidence type="ECO:0000313" key="7">
    <source>
        <dbReference type="EMBL" id="TXI30471.1"/>
    </source>
</evidence>
<feature type="domain" description="RNA polymerase sigma-70 region 2" evidence="5">
    <location>
        <begin position="5"/>
        <end position="70"/>
    </location>
</feature>
<keyword evidence="2" id="KW-0805">Transcription regulation</keyword>
<dbReference type="GO" id="GO:0006352">
    <property type="term" value="P:DNA-templated transcription initiation"/>
    <property type="evidence" value="ECO:0007669"/>
    <property type="project" value="InterPro"/>
</dbReference>
<dbReference type="PANTHER" id="PTHR43133:SF63">
    <property type="entry name" value="RNA POLYMERASE SIGMA FACTOR FECI-RELATED"/>
    <property type="match status" value="1"/>
</dbReference>
<dbReference type="InterPro" id="IPR013324">
    <property type="entry name" value="RNA_pol_sigma_r3/r4-like"/>
</dbReference>
<dbReference type="SUPFAM" id="SSF88946">
    <property type="entry name" value="Sigma2 domain of RNA polymerase sigma factors"/>
    <property type="match status" value="1"/>
</dbReference>
<evidence type="ECO:0000256" key="4">
    <source>
        <dbReference type="ARBA" id="ARBA00023163"/>
    </source>
</evidence>
<dbReference type="InterPro" id="IPR036388">
    <property type="entry name" value="WH-like_DNA-bd_sf"/>
</dbReference>
<dbReference type="InterPro" id="IPR013325">
    <property type="entry name" value="RNA_pol_sigma_r2"/>
</dbReference>
<dbReference type="InterPro" id="IPR013249">
    <property type="entry name" value="RNA_pol_sigma70_r4_t2"/>
</dbReference>
<dbReference type="Gene3D" id="1.10.1740.10">
    <property type="match status" value="1"/>
</dbReference>
<sequence>MIDALYREHHGWLHAWLKKKMSCSHHAADLSHDTFIRLMLLPEIPSLREPRAYLLVTANRLMINLNRRHKVEEETLLSMSALIADQSCQDVAHIAAIRQLLERTLLMLIEELDERSRQAFMMARVDGMTYAEIAQVMNVSESRVKQYLVKALAYCHQRFYRIKADWHA</sequence>
<evidence type="ECO:0000313" key="8">
    <source>
        <dbReference type="Proteomes" id="UP000321055"/>
    </source>
</evidence>
<dbReference type="Gene3D" id="1.10.10.10">
    <property type="entry name" value="Winged helix-like DNA-binding domain superfamily/Winged helix DNA-binding domain"/>
    <property type="match status" value="1"/>
</dbReference>
<dbReference type="EMBL" id="SSFX01000014">
    <property type="protein sequence ID" value="TXI30471.1"/>
    <property type="molecule type" value="Genomic_DNA"/>
</dbReference>
<dbReference type="CDD" id="cd06171">
    <property type="entry name" value="Sigma70_r4"/>
    <property type="match status" value="1"/>
</dbReference>
<dbReference type="InterPro" id="IPR039425">
    <property type="entry name" value="RNA_pol_sigma-70-like"/>
</dbReference>
<evidence type="ECO:0000259" key="6">
    <source>
        <dbReference type="Pfam" id="PF08281"/>
    </source>
</evidence>
<dbReference type="AlphaFoldDB" id="A0A5C7VY31"/>
<dbReference type="InterPro" id="IPR007627">
    <property type="entry name" value="RNA_pol_sigma70_r2"/>
</dbReference>
<dbReference type="NCBIfam" id="TIGR02937">
    <property type="entry name" value="sigma70-ECF"/>
    <property type="match status" value="1"/>
</dbReference>
<name>A0A5C7VY31_9PROT</name>
<keyword evidence="4" id="KW-0804">Transcription</keyword>
<dbReference type="PANTHER" id="PTHR43133">
    <property type="entry name" value="RNA POLYMERASE ECF-TYPE SIGMA FACTO"/>
    <property type="match status" value="1"/>
</dbReference>
<dbReference type="SUPFAM" id="SSF88659">
    <property type="entry name" value="Sigma3 and sigma4 domains of RNA polymerase sigma factors"/>
    <property type="match status" value="1"/>
</dbReference>
<feature type="domain" description="RNA polymerase sigma factor 70 region 4 type 2" evidence="6">
    <location>
        <begin position="104"/>
        <end position="155"/>
    </location>
</feature>
<accession>A0A5C7VY31</accession>
<reference evidence="7 8" key="1">
    <citation type="submission" date="2018-09" db="EMBL/GenBank/DDBJ databases">
        <title>Metagenome Assembled Genomes from an Advanced Water Purification Facility.</title>
        <authorList>
            <person name="Stamps B.W."/>
            <person name="Spear J.R."/>
        </authorList>
    </citation>
    <scope>NUCLEOTIDE SEQUENCE [LARGE SCALE GENOMIC DNA]</scope>
    <source>
        <strain evidence="7">Bin_54_1</strain>
    </source>
</reference>
<keyword evidence="3" id="KW-0731">Sigma factor</keyword>
<evidence type="ECO:0000256" key="3">
    <source>
        <dbReference type="ARBA" id="ARBA00023082"/>
    </source>
</evidence>
<evidence type="ECO:0000259" key="5">
    <source>
        <dbReference type="Pfam" id="PF04542"/>
    </source>
</evidence>
<protein>
    <submittedName>
        <fullName evidence="7">Sigma-70 family RNA polymerase sigma factor</fullName>
    </submittedName>
</protein>
<dbReference type="InterPro" id="IPR014284">
    <property type="entry name" value="RNA_pol_sigma-70_dom"/>
</dbReference>
<dbReference type="GO" id="GO:0003677">
    <property type="term" value="F:DNA binding"/>
    <property type="evidence" value="ECO:0007669"/>
    <property type="project" value="InterPro"/>
</dbReference>
<comment type="similarity">
    <text evidence="1">Belongs to the sigma-70 factor family. ECF subfamily.</text>
</comment>
<dbReference type="GO" id="GO:0016987">
    <property type="term" value="F:sigma factor activity"/>
    <property type="evidence" value="ECO:0007669"/>
    <property type="project" value="UniProtKB-KW"/>
</dbReference>
<evidence type="ECO:0000256" key="1">
    <source>
        <dbReference type="ARBA" id="ARBA00010641"/>
    </source>
</evidence>
<evidence type="ECO:0000256" key="2">
    <source>
        <dbReference type="ARBA" id="ARBA00023015"/>
    </source>
</evidence>